<name>A0A0E9T770_ANGAN</name>
<keyword evidence="1" id="KW-0472">Membrane</keyword>
<dbReference type="EMBL" id="GBXM01059340">
    <property type="protein sequence ID" value="JAH49237.1"/>
    <property type="molecule type" value="Transcribed_RNA"/>
</dbReference>
<keyword evidence="1" id="KW-0812">Transmembrane</keyword>
<feature type="transmembrane region" description="Helical" evidence="1">
    <location>
        <begin position="12"/>
        <end position="30"/>
    </location>
</feature>
<sequence>MLGRGKNLSFNPLVFFSSGNFIYLVLFFFLNCGFDSCIF</sequence>
<proteinExistence type="predicted"/>
<reference evidence="2" key="2">
    <citation type="journal article" date="2015" name="Fish Shellfish Immunol.">
        <title>Early steps in the European eel (Anguilla anguilla)-Vibrio vulnificus interaction in the gills: Role of the RtxA13 toxin.</title>
        <authorList>
            <person name="Callol A."/>
            <person name="Pajuelo D."/>
            <person name="Ebbesson L."/>
            <person name="Teles M."/>
            <person name="MacKenzie S."/>
            <person name="Amaro C."/>
        </authorList>
    </citation>
    <scope>NUCLEOTIDE SEQUENCE</scope>
</reference>
<keyword evidence="1" id="KW-1133">Transmembrane helix</keyword>
<reference evidence="2" key="1">
    <citation type="submission" date="2014-11" db="EMBL/GenBank/DDBJ databases">
        <authorList>
            <person name="Amaro Gonzalez C."/>
        </authorList>
    </citation>
    <scope>NUCLEOTIDE SEQUENCE</scope>
</reference>
<evidence type="ECO:0000256" key="1">
    <source>
        <dbReference type="SAM" id="Phobius"/>
    </source>
</evidence>
<accession>A0A0E9T770</accession>
<organism evidence="2">
    <name type="scientific">Anguilla anguilla</name>
    <name type="common">European freshwater eel</name>
    <name type="synonym">Muraena anguilla</name>
    <dbReference type="NCBI Taxonomy" id="7936"/>
    <lineage>
        <taxon>Eukaryota</taxon>
        <taxon>Metazoa</taxon>
        <taxon>Chordata</taxon>
        <taxon>Craniata</taxon>
        <taxon>Vertebrata</taxon>
        <taxon>Euteleostomi</taxon>
        <taxon>Actinopterygii</taxon>
        <taxon>Neopterygii</taxon>
        <taxon>Teleostei</taxon>
        <taxon>Anguilliformes</taxon>
        <taxon>Anguillidae</taxon>
        <taxon>Anguilla</taxon>
    </lineage>
</organism>
<protein>
    <submittedName>
        <fullName evidence="2">Uncharacterized protein</fullName>
    </submittedName>
</protein>
<dbReference type="AlphaFoldDB" id="A0A0E9T770"/>
<evidence type="ECO:0000313" key="2">
    <source>
        <dbReference type="EMBL" id="JAH49237.1"/>
    </source>
</evidence>